<accession>A0ABY3CCD6</accession>
<dbReference type="CDD" id="cd09739">
    <property type="entry name" value="Cas6_I-F"/>
    <property type="match status" value="1"/>
</dbReference>
<dbReference type="Pfam" id="PF09618">
    <property type="entry name" value="Cas_Csy4"/>
    <property type="match status" value="1"/>
</dbReference>
<dbReference type="RefSeq" id="WP_127026733.1">
    <property type="nucleotide sequence ID" value="NZ_RYFG02000075.1"/>
</dbReference>
<protein>
    <submittedName>
        <fullName evidence="1">Type I-F CRISPR-associated endoribonuclease Cas6/Csy4</fullName>
    </submittedName>
</protein>
<gene>
    <name evidence="1" type="primary">cas6f</name>
    <name evidence="1" type="ORF">EKO24_007870</name>
</gene>
<name>A0ABY3CCD6_9GAMM</name>
<evidence type="ECO:0000313" key="2">
    <source>
        <dbReference type="Proteomes" id="UP000733744"/>
    </source>
</evidence>
<dbReference type="NCBIfam" id="TIGR02563">
    <property type="entry name" value="cas_Csy4"/>
    <property type="match status" value="1"/>
</dbReference>
<dbReference type="Proteomes" id="UP000733744">
    <property type="component" value="Unassembled WGS sequence"/>
</dbReference>
<dbReference type="Gene3D" id="3.30.70.2540">
    <property type="entry name" value="CRISPR-associated endoribonuclease Cas6/Csy4"/>
    <property type="match status" value="1"/>
</dbReference>
<evidence type="ECO:0000313" key="1">
    <source>
        <dbReference type="EMBL" id="TRW97116.1"/>
    </source>
</evidence>
<reference evidence="1 2" key="1">
    <citation type="journal article" date="2019" name="Antonie Van Leeuwenhoek">
        <title>Description of 'Ca. Methylobacter oryzae' KRF1, a novel species from the environmentally important Methylobacter clade 2.</title>
        <authorList>
            <person name="Khatri K."/>
            <person name="Mohite J.A."/>
            <person name="Pandit P.S."/>
            <person name="Bahulikar R."/>
            <person name="Rahalkar M.C."/>
        </authorList>
    </citation>
    <scope>NUCLEOTIDE SEQUENCE [LARGE SCALE GENOMIC DNA]</scope>
    <source>
        <strain evidence="1 2">KRF1</strain>
    </source>
</reference>
<organism evidence="1 2">
    <name type="scientific">Candidatus Methylobacter oryzae</name>
    <dbReference type="NCBI Taxonomy" id="2497749"/>
    <lineage>
        <taxon>Bacteria</taxon>
        <taxon>Pseudomonadati</taxon>
        <taxon>Pseudomonadota</taxon>
        <taxon>Gammaproteobacteria</taxon>
        <taxon>Methylococcales</taxon>
        <taxon>Methylococcaceae</taxon>
        <taxon>Methylobacter</taxon>
    </lineage>
</organism>
<dbReference type="InterPro" id="IPR013396">
    <property type="entry name" value="CRISPR-assoc_prot_Csy4"/>
</dbReference>
<sequence length="194" mass="21902">MRFYLEITLLPNPEVGINFLWSKVFQQIHLGLVEAQDEQGQIPVGVSFPEYETGEKYSVLGRKLRLLAGDEAALGRFDAARRLSRLSDYVHCTGIRPVPEKLTGYATYQRQQPKTGSERLARRYAKRHNVDYDTALARYSAMPHKTIATPFIHLKSLSGDQEFCLWIKKTVVAELSGRTFSSYGLSAASSVPEF</sequence>
<comment type="caution">
    <text evidence="1">The sequence shown here is derived from an EMBL/GenBank/DDBJ whole genome shotgun (WGS) entry which is preliminary data.</text>
</comment>
<dbReference type="InterPro" id="IPR042564">
    <property type="entry name" value="CRISPR-Cas6/Csy4_sf"/>
</dbReference>
<proteinExistence type="predicted"/>
<dbReference type="EMBL" id="RYFG02000075">
    <property type="protein sequence ID" value="TRW97116.1"/>
    <property type="molecule type" value="Genomic_DNA"/>
</dbReference>
<keyword evidence="2" id="KW-1185">Reference proteome</keyword>